<sequence length="290" mass="32114">MTTRSFSLSILCFAYLVANIASAAQAAPLRVMSIDWTQTETLIALGVTPIAMAQKSSYNAWVRAPAIPSATQDVGLRSQPNLERLSELKPDKIFISPMFSSLTPKLSRIAPVTQITLYKQDNITWDGLKIFTRRLGEETNTQAEAETVIHTAEQTLAKLAQKTPQNEPPLLMMQFMDSRHVRVFGTNSMYKIAANKLGLKSAWNGETNPWGYSLVGIDQLMGIKGQIIIVKPIPAGVERNLQQDQFWQYLVKSSGQPALKAAPSWSFGSIPSTVRFAEELSNILSNKDKQ</sequence>
<dbReference type="Pfam" id="PF01497">
    <property type="entry name" value="Peripla_BP_2"/>
    <property type="match status" value="1"/>
</dbReference>
<dbReference type="InterPro" id="IPR002491">
    <property type="entry name" value="ABC_transptr_periplasmic_BD"/>
</dbReference>
<evidence type="ECO:0000256" key="2">
    <source>
        <dbReference type="ARBA" id="ARBA00008814"/>
    </source>
</evidence>
<dbReference type="PANTHER" id="PTHR30532:SF1">
    <property type="entry name" value="IRON(3+)-HYDROXAMATE-BINDING PROTEIN FHUD"/>
    <property type="match status" value="1"/>
</dbReference>
<dbReference type="EMBL" id="AYOZ01000034">
    <property type="protein sequence ID" value="ETI59111.1"/>
    <property type="molecule type" value="Genomic_DNA"/>
</dbReference>
<comment type="similarity">
    <text evidence="2">Belongs to the bacterial solute-binding protein 8 family.</text>
</comment>
<keyword evidence="3" id="KW-0813">Transport</keyword>
<reference evidence="8 9" key="1">
    <citation type="journal article" date="2014" name="Genome Announc.">
        <title>Draft Genome Sequence of Marinomonas sp. Strain D104, a Polycyclic Aromatic Hydrocarbon-Degrading Bacterium from the Deep-Sea Sediment of the Arctic Ocean.</title>
        <authorList>
            <person name="Dong C."/>
            <person name="Bai X."/>
            <person name="Lai Q."/>
            <person name="Xie Y."/>
            <person name="Chen X."/>
            <person name="Shao Z."/>
        </authorList>
    </citation>
    <scope>NUCLEOTIDE SEQUENCE [LARGE SCALE GENOMIC DNA]</scope>
    <source>
        <strain evidence="8 9">D104</strain>
    </source>
</reference>
<dbReference type="STRING" id="1208321.D104_12240"/>
<dbReference type="Gene3D" id="3.40.50.1980">
    <property type="entry name" value="Nitrogenase molybdenum iron protein domain"/>
    <property type="match status" value="2"/>
</dbReference>
<evidence type="ECO:0000259" key="7">
    <source>
        <dbReference type="PROSITE" id="PS50983"/>
    </source>
</evidence>
<proteinExistence type="inferred from homology"/>
<feature type="signal peptide" evidence="6">
    <location>
        <begin position="1"/>
        <end position="23"/>
    </location>
</feature>
<dbReference type="Proteomes" id="UP000018857">
    <property type="component" value="Unassembled WGS sequence"/>
</dbReference>
<keyword evidence="4" id="KW-0408">Iron</keyword>
<feature type="chain" id="PRO_5004808534" evidence="6">
    <location>
        <begin position="24"/>
        <end position="290"/>
    </location>
</feature>
<name>W1RQ25_9GAMM</name>
<dbReference type="CDD" id="cd01146">
    <property type="entry name" value="FhuD"/>
    <property type="match status" value="1"/>
</dbReference>
<accession>W1RQ25</accession>
<dbReference type="InterPro" id="IPR051313">
    <property type="entry name" value="Bact_iron-sidero_bind"/>
</dbReference>
<evidence type="ECO:0000313" key="8">
    <source>
        <dbReference type="EMBL" id="ETI59111.1"/>
    </source>
</evidence>
<evidence type="ECO:0000256" key="5">
    <source>
        <dbReference type="ARBA" id="ARBA00022729"/>
    </source>
</evidence>
<dbReference type="PROSITE" id="PS50983">
    <property type="entry name" value="FE_B12_PBP"/>
    <property type="match status" value="1"/>
</dbReference>
<keyword evidence="4" id="KW-0406">Ion transport</keyword>
<gene>
    <name evidence="8" type="ORF">D104_12240</name>
</gene>
<keyword evidence="5 6" id="KW-0732">Signal</keyword>
<evidence type="ECO:0000256" key="4">
    <source>
        <dbReference type="ARBA" id="ARBA00022496"/>
    </source>
</evidence>
<dbReference type="PANTHER" id="PTHR30532">
    <property type="entry name" value="IRON III DICITRATE-BINDING PERIPLASMIC PROTEIN"/>
    <property type="match status" value="1"/>
</dbReference>
<keyword evidence="9" id="KW-1185">Reference proteome</keyword>
<organism evidence="8 9">
    <name type="scientific">Marinomonas profundimaris</name>
    <dbReference type="NCBI Taxonomy" id="1208321"/>
    <lineage>
        <taxon>Bacteria</taxon>
        <taxon>Pseudomonadati</taxon>
        <taxon>Pseudomonadota</taxon>
        <taxon>Gammaproteobacteria</taxon>
        <taxon>Oceanospirillales</taxon>
        <taxon>Oceanospirillaceae</taxon>
        <taxon>Marinomonas</taxon>
    </lineage>
</organism>
<evidence type="ECO:0000313" key="9">
    <source>
        <dbReference type="Proteomes" id="UP000018857"/>
    </source>
</evidence>
<dbReference type="PATRIC" id="fig|1208321.3.peg.2428"/>
<evidence type="ECO:0000256" key="1">
    <source>
        <dbReference type="ARBA" id="ARBA00004196"/>
    </source>
</evidence>
<comment type="caution">
    <text evidence="8">The sequence shown here is derived from an EMBL/GenBank/DDBJ whole genome shotgun (WGS) entry which is preliminary data.</text>
</comment>
<feature type="domain" description="Fe/B12 periplasmic-binding" evidence="7">
    <location>
        <begin position="30"/>
        <end position="288"/>
    </location>
</feature>
<dbReference type="PRINTS" id="PR01715">
    <property type="entry name" value="FERRIBNDNGPP"/>
</dbReference>
<dbReference type="GO" id="GO:0030288">
    <property type="term" value="C:outer membrane-bounded periplasmic space"/>
    <property type="evidence" value="ECO:0007669"/>
    <property type="project" value="TreeGrafter"/>
</dbReference>
<dbReference type="GO" id="GO:1901678">
    <property type="term" value="P:iron coordination entity transport"/>
    <property type="evidence" value="ECO:0007669"/>
    <property type="project" value="UniProtKB-ARBA"/>
</dbReference>
<dbReference type="RefSeq" id="WP_024024511.1">
    <property type="nucleotide sequence ID" value="NZ_AYOZ01000034.1"/>
</dbReference>
<comment type="subcellular location">
    <subcellularLocation>
        <location evidence="1">Cell envelope</location>
    </subcellularLocation>
</comment>
<dbReference type="SUPFAM" id="SSF53807">
    <property type="entry name" value="Helical backbone' metal receptor"/>
    <property type="match status" value="1"/>
</dbReference>
<evidence type="ECO:0000256" key="3">
    <source>
        <dbReference type="ARBA" id="ARBA00022448"/>
    </source>
</evidence>
<keyword evidence="4" id="KW-0410">Iron transport</keyword>
<protein>
    <submittedName>
        <fullName evidence="8">ABC transporter substrate-binding protein</fullName>
    </submittedName>
</protein>
<dbReference type="eggNOG" id="COG0614">
    <property type="taxonomic scope" value="Bacteria"/>
</dbReference>
<dbReference type="AlphaFoldDB" id="W1RQ25"/>
<evidence type="ECO:0000256" key="6">
    <source>
        <dbReference type="SAM" id="SignalP"/>
    </source>
</evidence>